<keyword evidence="3" id="KW-1185">Reference proteome</keyword>
<feature type="region of interest" description="Disordered" evidence="1">
    <location>
        <begin position="1"/>
        <end position="52"/>
    </location>
</feature>
<dbReference type="Pfam" id="PF04801">
    <property type="entry name" value="RPC5"/>
    <property type="match status" value="1"/>
</dbReference>
<dbReference type="GeneID" id="4839259"/>
<dbReference type="PANTHER" id="PTHR12069:SF0">
    <property type="entry name" value="DNA-DIRECTED RNA POLYMERASE III SUBUNIT RPC5"/>
    <property type="match status" value="1"/>
</dbReference>
<dbReference type="FunCoup" id="A3LWH4">
    <property type="interactions" value="143"/>
</dbReference>
<evidence type="ECO:0000313" key="3">
    <source>
        <dbReference type="Proteomes" id="UP000002258"/>
    </source>
</evidence>
<dbReference type="HOGENOM" id="CLU_072845_0_0_1"/>
<gene>
    <name evidence="2" type="ORF">PICST_32473</name>
</gene>
<dbReference type="KEGG" id="pic:PICST_32473"/>
<feature type="compositionally biased region" description="Acidic residues" evidence="1">
    <location>
        <begin position="38"/>
        <end position="49"/>
    </location>
</feature>
<dbReference type="RefSeq" id="XP_001385307.1">
    <property type="nucleotide sequence ID" value="XM_001385270.1"/>
</dbReference>
<dbReference type="GO" id="GO:0005666">
    <property type="term" value="C:RNA polymerase III complex"/>
    <property type="evidence" value="ECO:0007669"/>
    <property type="project" value="TreeGrafter"/>
</dbReference>
<dbReference type="STRING" id="322104.A3LWH4"/>
<organism evidence="2 3">
    <name type="scientific">Scheffersomyces stipitis (strain ATCC 58785 / CBS 6054 / NBRC 10063 / NRRL Y-11545)</name>
    <name type="common">Yeast</name>
    <name type="synonym">Pichia stipitis</name>
    <dbReference type="NCBI Taxonomy" id="322104"/>
    <lineage>
        <taxon>Eukaryota</taxon>
        <taxon>Fungi</taxon>
        <taxon>Dikarya</taxon>
        <taxon>Ascomycota</taxon>
        <taxon>Saccharomycotina</taxon>
        <taxon>Pichiomycetes</taxon>
        <taxon>Debaryomycetaceae</taxon>
        <taxon>Scheffersomyces</taxon>
    </lineage>
</organism>
<dbReference type="InterPro" id="IPR006886">
    <property type="entry name" value="RNA_pol_III_Rpc5"/>
</dbReference>
<sequence length="276" mass="30231">MSATSSSLFVQDEDDHNMSESELNQTSGEITGPFDPEQPQEPEEDDDPIIDSIPLVLNTLPSSSQSLHVLQYPGRPGSRPLSDGSYRASFKQESKYLEVKVPLDTSKFFNVSKTEDWGEDIAVQGLQGVLNKSEGGMYVGQIIEENGSKKIVLTPVDSTAQLRTAFKYIDDLDASTQAQRKAENSDSSKSSNIQILQTAAKSGSQITSSEGFGSSLGESLRHVKKFDEEQWSTLKWETVTSDVSQNLRSTLANSADGIELSTVTTMDDYIVELTKD</sequence>
<feature type="compositionally biased region" description="Polar residues" evidence="1">
    <location>
        <begin position="20"/>
        <end position="29"/>
    </location>
</feature>
<name>A3LWH4_PICST</name>
<protein>
    <submittedName>
        <fullName evidence="2">RNA polymerase III subunit</fullName>
    </submittedName>
</protein>
<dbReference type="InParanoid" id="A3LWH4"/>
<proteinExistence type="predicted"/>
<dbReference type="Proteomes" id="UP000002258">
    <property type="component" value="Chromosome 5"/>
</dbReference>
<dbReference type="PANTHER" id="PTHR12069">
    <property type="entry name" value="DNA-DIRECTED RNA POLYMERASES III 80 KDA POLYPEPTIDE RNA POLYMERASE III SUBUNIT 5"/>
    <property type="match status" value="1"/>
</dbReference>
<dbReference type="OMA" id="NCHASIK"/>
<accession>A3LWH4</accession>
<dbReference type="eggNOG" id="KOG2354">
    <property type="taxonomic scope" value="Eukaryota"/>
</dbReference>
<reference evidence="2 3" key="1">
    <citation type="journal article" date="2007" name="Nat. Biotechnol.">
        <title>Genome sequence of the lignocellulose-bioconverting and xylose-fermenting yeast Pichia stipitis.</title>
        <authorList>
            <person name="Jeffries T.W."/>
            <person name="Grigoriev I.V."/>
            <person name="Grimwood J."/>
            <person name="Laplaza J.M."/>
            <person name="Aerts A."/>
            <person name="Salamov A."/>
            <person name="Schmutz J."/>
            <person name="Lindquist E."/>
            <person name="Dehal P."/>
            <person name="Shapiro H."/>
            <person name="Jin Y.S."/>
            <person name="Passoth V."/>
            <person name="Richardson P.M."/>
        </authorList>
    </citation>
    <scope>NUCLEOTIDE SEQUENCE [LARGE SCALE GENOMIC DNA]</scope>
    <source>
        <strain evidence="3">ATCC 58785 / CBS 6054 / NBRC 10063 / NRRL Y-11545</strain>
    </source>
</reference>
<dbReference type="GO" id="GO:0042797">
    <property type="term" value="P:tRNA transcription by RNA polymerase III"/>
    <property type="evidence" value="ECO:0007669"/>
    <property type="project" value="TreeGrafter"/>
</dbReference>
<dbReference type="EMBL" id="CP000499">
    <property type="protein sequence ID" value="ABN67278.1"/>
    <property type="molecule type" value="Genomic_DNA"/>
</dbReference>
<evidence type="ECO:0000256" key="1">
    <source>
        <dbReference type="SAM" id="MobiDB-lite"/>
    </source>
</evidence>
<evidence type="ECO:0000313" key="2">
    <source>
        <dbReference type="EMBL" id="ABN67278.1"/>
    </source>
</evidence>
<dbReference type="AlphaFoldDB" id="A3LWH4"/>
<dbReference type="OrthoDB" id="340681at2759"/>